<dbReference type="Proteomes" id="UP000507470">
    <property type="component" value="Unassembled WGS sequence"/>
</dbReference>
<feature type="domain" description="Phytanoyl-CoA hydroxylase-interacting protein-like C-terminal" evidence="1">
    <location>
        <begin position="99"/>
        <end position="157"/>
    </location>
</feature>
<evidence type="ECO:0000313" key="3">
    <source>
        <dbReference type="Proteomes" id="UP000507470"/>
    </source>
</evidence>
<gene>
    <name evidence="2" type="ORF">MCOR_2824</name>
</gene>
<evidence type="ECO:0000259" key="1">
    <source>
        <dbReference type="Pfam" id="PF19281"/>
    </source>
</evidence>
<organism evidence="2 3">
    <name type="scientific">Mytilus coruscus</name>
    <name type="common">Sea mussel</name>
    <dbReference type="NCBI Taxonomy" id="42192"/>
    <lineage>
        <taxon>Eukaryota</taxon>
        <taxon>Metazoa</taxon>
        <taxon>Spiralia</taxon>
        <taxon>Lophotrochozoa</taxon>
        <taxon>Mollusca</taxon>
        <taxon>Bivalvia</taxon>
        <taxon>Autobranchia</taxon>
        <taxon>Pteriomorphia</taxon>
        <taxon>Mytilida</taxon>
        <taxon>Mytiloidea</taxon>
        <taxon>Mytilidae</taxon>
        <taxon>Mytilinae</taxon>
        <taxon>Mytilus</taxon>
    </lineage>
</organism>
<proteinExistence type="predicted"/>
<name>A0A6J8A2I2_MYTCO</name>
<dbReference type="Pfam" id="PF19281">
    <property type="entry name" value="PHYHIP_C"/>
    <property type="match status" value="1"/>
</dbReference>
<protein>
    <recommendedName>
        <fullName evidence="1">Phytanoyl-CoA hydroxylase-interacting protein-like C-terminal domain-containing protein</fullName>
    </recommendedName>
</protein>
<dbReference type="EMBL" id="CACVKT020000557">
    <property type="protein sequence ID" value="CAC5360293.1"/>
    <property type="molecule type" value="Genomic_DNA"/>
</dbReference>
<dbReference type="InterPro" id="IPR042868">
    <property type="entry name" value="PHYHIP/PHYHIPL"/>
</dbReference>
<accession>A0A6J8A2I2</accession>
<reference evidence="2 3" key="1">
    <citation type="submission" date="2020-06" db="EMBL/GenBank/DDBJ databases">
        <authorList>
            <person name="Li R."/>
            <person name="Bekaert M."/>
        </authorList>
    </citation>
    <scope>NUCLEOTIDE SEQUENCE [LARGE SCALE GENOMIC DNA]</scope>
    <source>
        <strain evidence="3">wild</strain>
    </source>
</reference>
<dbReference type="InterPro" id="IPR045545">
    <property type="entry name" value="PHYIP/PHIPL_C"/>
</dbReference>
<dbReference type="PANTHER" id="PTHR15698">
    <property type="entry name" value="PROTEIN CBG15099"/>
    <property type="match status" value="1"/>
</dbReference>
<dbReference type="AlphaFoldDB" id="A0A6J8A2I2"/>
<dbReference type="OrthoDB" id="6074776at2759"/>
<keyword evidence="3" id="KW-1185">Reference proteome</keyword>
<sequence>MHFKVLGPERMNCLLLFLRSEMQSLSGVIMIADVTENEHDLPIIFVSGSEYYSCLEIYGLKKEKETEEHYTVLSYGRTQFLGCTKAEYETLYNKTIEFIKTRKSHIRSIEYFYRNKSEKYFASITEDHNGIMKPYKKDHTGDPCSVINGRLDGLFFSTL</sequence>
<evidence type="ECO:0000313" key="2">
    <source>
        <dbReference type="EMBL" id="CAC5360293.1"/>
    </source>
</evidence>
<dbReference type="PANTHER" id="PTHR15698:SF10">
    <property type="entry name" value="PHYTANOYL-COA HYDROXYLASE-INTERACTING PROTEIN-LIKE C-TERMINAL DOMAIN-CONTAINING PROTEIN"/>
    <property type="match status" value="1"/>
</dbReference>